<protein>
    <submittedName>
        <fullName evidence="1">Molybdopterin converting factor, subunit 1</fullName>
    </submittedName>
</protein>
<dbReference type="RefSeq" id="WP_012384701.1">
    <property type="nucleotide sequence ID" value="NC_010581.1"/>
</dbReference>
<dbReference type="InterPro" id="IPR003749">
    <property type="entry name" value="ThiS/MoaD-like"/>
</dbReference>
<gene>
    <name evidence="1" type="ordered locus">Bind_1714</name>
</gene>
<reference evidence="1 2" key="2">
    <citation type="journal article" date="2010" name="J. Bacteriol.">
        <title>Complete genome sequence of Beijerinckia indica subsp. indica.</title>
        <authorList>
            <person name="Tamas I."/>
            <person name="Dedysh S.N."/>
            <person name="Liesack W."/>
            <person name="Stott M.B."/>
            <person name="Alam M."/>
            <person name="Murrell J.C."/>
            <person name="Dunfield P.F."/>
        </authorList>
    </citation>
    <scope>NUCLEOTIDE SEQUENCE [LARGE SCALE GENOMIC DNA]</scope>
    <source>
        <strain evidence="2">ATCC 9039 / DSM 1715 / NCIMB 8712</strain>
    </source>
</reference>
<dbReference type="InterPro" id="IPR016155">
    <property type="entry name" value="Mopterin_synth/thiamin_S_b"/>
</dbReference>
<dbReference type="AlphaFoldDB" id="B2ICS0"/>
<sequence>MKALYFSWVRERIGKSEEDITPPDSVKTVGDLVNWLRGRGEGYATAFDNEKTIRAALDHVHAKPDAMIGNAHEVAFFPPMTGG</sequence>
<keyword evidence="2" id="KW-1185">Reference proteome</keyword>
<accession>B2ICS0</accession>
<name>B2ICS0_BEII9</name>
<dbReference type="CDD" id="cd00754">
    <property type="entry name" value="Ubl_MoaD"/>
    <property type="match status" value="1"/>
</dbReference>
<reference evidence="2" key="1">
    <citation type="submission" date="2008-03" db="EMBL/GenBank/DDBJ databases">
        <title>Complete sequence of chromosome of Beijerinckia indica subsp. indica ATCC 9039.</title>
        <authorList>
            <consortium name="US DOE Joint Genome Institute"/>
            <person name="Copeland A."/>
            <person name="Lucas S."/>
            <person name="Lapidus A."/>
            <person name="Glavina del Rio T."/>
            <person name="Dalin E."/>
            <person name="Tice H."/>
            <person name="Bruce D."/>
            <person name="Goodwin L."/>
            <person name="Pitluck S."/>
            <person name="LaButti K."/>
            <person name="Schmutz J."/>
            <person name="Larimer F."/>
            <person name="Land M."/>
            <person name="Hauser L."/>
            <person name="Kyrpides N."/>
            <person name="Mikhailova N."/>
            <person name="Dunfield P.F."/>
            <person name="Dedysh S.N."/>
            <person name="Liesack W."/>
            <person name="Saw J.H."/>
            <person name="Alam M."/>
            <person name="Chen Y."/>
            <person name="Murrell J.C."/>
            <person name="Richardson P."/>
        </authorList>
    </citation>
    <scope>NUCLEOTIDE SEQUENCE [LARGE SCALE GENOMIC DNA]</scope>
    <source>
        <strain evidence="2">ATCC 9039 / DSM 1715 / NCIMB 8712</strain>
    </source>
</reference>
<dbReference type="Pfam" id="PF02597">
    <property type="entry name" value="ThiS"/>
    <property type="match status" value="1"/>
</dbReference>
<dbReference type="OrthoDB" id="9800712at2"/>
<dbReference type="InterPro" id="IPR012675">
    <property type="entry name" value="Beta-grasp_dom_sf"/>
</dbReference>
<dbReference type="Gene3D" id="3.10.20.30">
    <property type="match status" value="1"/>
</dbReference>
<dbReference type="KEGG" id="bid:Bind_1714"/>
<dbReference type="Proteomes" id="UP000001695">
    <property type="component" value="Chromosome"/>
</dbReference>
<dbReference type="STRING" id="395963.Bind_1714"/>
<dbReference type="SUPFAM" id="SSF54285">
    <property type="entry name" value="MoaD/ThiS"/>
    <property type="match status" value="1"/>
</dbReference>
<dbReference type="eggNOG" id="COG1977">
    <property type="taxonomic scope" value="Bacteria"/>
</dbReference>
<evidence type="ECO:0000313" key="2">
    <source>
        <dbReference type="Proteomes" id="UP000001695"/>
    </source>
</evidence>
<proteinExistence type="predicted"/>
<dbReference type="HOGENOM" id="CLU_114601_4_0_5"/>
<dbReference type="NCBIfam" id="TIGR01682">
    <property type="entry name" value="moaD"/>
    <property type="match status" value="1"/>
</dbReference>
<evidence type="ECO:0000313" key="1">
    <source>
        <dbReference type="EMBL" id="ACB95344.1"/>
    </source>
</evidence>
<dbReference type="EMBL" id="CP001016">
    <property type="protein sequence ID" value="ACB95344.1"/>
    <property type="molecule type" value="Genomic_DNA"/>
</dbReference>
<organism evidence="1 2">
    <name type="scientific">Beijerinckia indica subsp. indica (strain ATCC 9039 / DSM 1715 / NCIMB 8712)</name>
    <dbReference type="NCBI Taxonomy" id="395963"/>
    <lineage>
        <taxon>Bacteria</taxon>
        <taxon>Pseudomonadati</taxon>
        <taxon>Pseudomonadota</taxon>
        <taxon>Alphaproteobacteria</taxon>
        <taxon>Hyphomicrobiales</taxon>
        <taxon>Beijerinckiaceae</taxon>
        <taxon>Beijerinckia</taxon>
    </lineage>
</organism>